<keyword evidence="10" id="KW-0175">Coiled coil</keyword>
<dbReference type="CDD" id="cd11386">
    <property type="entry name" value="MCP_signal"/>
    <property type="match status" value="1"/>
</dbReference>
<proteinExistence type="inferred from homology"/>
<keyword evidence="15" id="KW-1185">Reference proteome</keyword>
<comment type="caution">
    <text evidence="14">The sequence shown here is derived from an EMBL/GenBank/DDBJ whole genome shotgun (WGS) entry which is preliminary data.</text>
</comment>
<organism evidence="14 15">
    <name type="scientific">Marinomonas phaeophyticola</name>
    <dbReference type="NCBI Taxonomy" id="3004091"/>
    <lineage>
        <taxon>Bacteria</taxon>
        <taxon>Pseudomonadati</taxon>
        <taxon>Pseudomonadota</taxon>
        <taxon>Gammaproteobacteria</taxon>
        <taxon>Oceanospirillales</taxon>
        <taxon>Oceanospirillaceae</taxon>
        <taxon>Marinomonas</taxon>
    </lineage>
</organism>
<dbReference type="InterPro" id="IPR033479">
    <property type="entry name" value="dCache_1"/>
</dbReference>
<evidence type="ECO:0000313" key="14">
    <source>
        <dbReference type="EMBL" id="MCZ2721648.1"/>
    </source>
</evidence>
<dbReference type="InterPro" id="IPR003660">
    <property type="entry name" value="HAMP_dom"/>
</dbReference>
<dbReference type="PROSITE" id="PS50111">
    <property type="entry name" value="CHEMOTAXIS_TRANSDUC_2"/>
    <property type="match status" value="1"/>
</dbReference>
<keyword evidence="6 11" id="KW-0472">Membrane</keyword>
<evidence type="ECO:0000256" key="2">
    <source>
        <dbReference type="ARBA" id="ARBA00022475"/>
    </source>
</evidence>
<evidence type="ECO:0000259" key="12">
    <source>
        <dbReference type="PROSITE" id="PS50111"/>
    </source>
</evidence>
<dbReference type="SMART" id="SM00304">
    <property type="entry name" value="HAMP"/>
    <property type="match status" value="1"/>
</dbReference>
<accession>A0ABT4JTL0</accession>
<dbReference type="PANTHER" id="PTHR32089:SF119">
    <property type="entry name" value="METHYL-ACCEPTING CHEMOTAXIS PROTEIN CTPL"/>
    <property type="match status" value="1"/>
</dbReference>
<dbReference type="Gene3D" id="3.30.450.20">
    <property type="entry name" value="PAS domain"/>
    <property type="match status" value="1"/>
</dbReference>
<comment type="subcellular location">
    <subcellularLocation>
        <location evidence="1">Cell membrane</location>
        <topology evidence="1">Multi-pass membrane protein</topology>
    </subcellularLocation>
</comment>
<dbReference type="SUPFAM" id="SSF103190">
    <property type="entry name" value="Sensory domain-like"/>
    <property type="match status" value="1"/>
</dbReference>
<feature type="coiled-coil region" evidence="10">
    <location>
        <begin position="619"/>
        <end position="646"/>
    </location>
</feature>
<keyword evidence="3" id="KW-0145">Chemotaxis</keyword>
<sequence>MNIKTRFLFALVASVLLPVVIISSLVIVNVRDNALEAFENNSQAEIAHIDSAFSMYLNGLAEDAQYLAQSSVIKQLDTSVMTYMDKKAATMTPDKNSKVEQAAYQMMKEFGEARPDLAYVYLGMDHGGYLQWPIGKNGENYDPRIRPWYKDSINSTTPVRVPVYADLQTNTPLQDFLVRFEGKNGAFGTIGVDVTLGKLTDMVKNVKFGEAGYVMLIEDTGKVLADPSNPTNNFKALSDVSDAHKRLSDHDSGLLKIKLNGESWIANKYESPALGWHFIGLVAEDEVYAQADSLTGYIVLIAIIMVIIFVIIGFVIVNIVTKPMTIITNGLQEIASGEGDLTRRLDINSQDESGLMAGAFNQFVGSINVLVGRIKNNSSDVRKSSDHSRSLSSQMHGVVTQQVNAIDQVSTAFNEMVATANEVASNCTQAAAAADSSQQQVEQGHQLIQKTVGSVTSLEQVLNESNDAMAVLSEESKNIAVILGSIRGIAEQTNLLALNAAIEAARAGEQGRGFAVVADEVRTLAGRTAVSTEEVDKLLNRLREQTEQVAEKLYSSMSHATETVESTQQTSTIFESIMASVLTIRDMTTQIAASAEEQHLVGEEINRNVVDIHDGASTSKDLSEEVEREANNLSELSKNLEELVSRFKSS</sequence>
<evidence type="ECO:0000256" key="1">
    <source>
        <dbReference type="ARBA" id="ARBA00004651"/>
    </source>
</evidence>
<dbReference type="Pfam" id="PF00015">
    <property type="entry name" value="MCPsignal"/>
    <property type="match status" value="1"/>
</dbReference>
<gene>
    <name evidence="14" type="ORF">O1D97_08265</name>
</gene>
<dbReference type="InterPro" id="IPR004089">
    <property type="entry name" value="MCPsignal_dom"/>
</dbReference>
<reference evidence="14" key="1">
    <citation type="submission" date="2022-12" db="EMBL/GenBank/DDBJ databases">
        <title>Marinomonas 15G1-11 sp. nov, isolated from marine algae.</title>
        <authorList>
            <person name="Butt M."/>
            <person name="Choi D.G."/>
            <person name="Kim J.M."/>
            <person name="Lee J.K."/>
            <person name="Baek J.H."/>
            <person name="Jeon C.O."/>
        </authorList>
    </citation>
    <scope>NUCLEOTIDE SEQUENCE</scope>
    <source>
        <strain evidence="14">15G1-11</strain>
    </source>
</reference>
<evidence type="ECO:0000256" key="8">
    <source>
        <dbReference type="ARBA" id="ARBA00029447"/>
    </source>
</evidence>
<evidence type="ECO:0000256" key="3">
    <source>
        <dbReference type="ARBA" id="ARBA00022500"/>
    </source>
</evidence>
<dbReference type="Pfam" id="PF00672">
    <property type="entry name" value="HAMP"/>
    <property type="match status" value="1"/>
</dbReference>
<evidence type="ECO:0000256" key="6">
    <source>
        <dbReference type="ARBA" id="ARBA00023136"/>
    </source>
</evidence>
<dbReference type="RefSeq" id="WP_269124588.1">
    <property type="nucleotide sequence ID" value="NZ_JAPUBN010000013.1"/>
</dbReference>
<feature type="domain" description="HAMP" evidence="13">
    <location>
        <begin position="318"/>
        <end position="372"/>
    </location>
</feature>
<dbReference type="Proteomes" id="UP001149719">
    <property type="component" value="Unassembled WGS sequence"/>
</dbReference>
<evidence type="ECO:0000256" key="10">
    <source>
        <dbReference type="SAM" id="Coils"/>
    </source>
</evidence>
<dbReference type="SUPFAM" id="SSF58104">
    <property type="entry name" value="Methyl-accepting chemotaxis protein (MCP) signaling domain"/>
    <property type="match status" value="1"/>
</dbReference>
<evidence type="ECO:0000256" key="4">
    <source>
        <dbReference type="ARBA" id="ARBA00022692"/>
    </source>
</evidence>
<keyword evidence="7 9" id="KW-0807">Transducer</keyword>
<name>A0ABT4JTL0_9GAMM</name>
<protein>
    <submittedName>
        <fullName evidence="14">Methyl-accepting chemotaxis protein</fullName>
    </submittedName>
</protein>
<evidence type="ECO:0000256" key="5">
    <source>
        <dbReference type="ARBA" id="ARBA00022989"/>
    </source>
</evidence>
<feature type="transmembrane region" description="Helical" evidence="11">
    <location>
        <begin position="7"/>
        <end position="28"/>
    </location>
</feature>
<evidence type="ECO:0000313" key="15">
    <source>
        <dbReference type="Proteomes" id="UP001149719"/>
    </source>
</evidence>
<dbReference type="PROSITE" id="PS50885">
    <property type="entry name" value="HAMP"/>
    <property type="match status" value="1"/>
</dbReference>
<dbReference type="EMBL" id="JAPUBN010000013">
    <property type="protein sequence ID" value="MCZ2721648.1"/>
    <property type="molecule type" value="Genomic_DNA"/>
</dbReference>
<feature type="domain" description="Methyl-accepting transducer" evidence="12">
    <location>
        <begin position="377"/>
        <end position="613"/>
    </location>
</feature>
<evidence type="ECO:0000256" key="9">
    <source>
        <dbReference type="PROSITE-ProRule" id="PRU00284"/>
    </source>
</evidence>
<dbReference type="CDD" id="cd12912">
    <property type="entry name" value="PDC2_MCP_like"/>
    <property type="match status" value="1"/>
</dbReference>
<dbReference type="Gene3D" id="1.10.287.950">
    <property type="entry name" value="Methyl-accepting chemotaxis protein"/>
    <property type="match status" value="1"/>
</dbReference>
<evidence type="ECO:0000256" key="11">
    <source>
        <dbReference type="SAM" id="Phobius"/>
    </source>
</evidence>
<dbReference type="PANTHER" id="PTHR32089">
    <property type="entry name" value="METHYL-ACCEPTING CHEMOTAXIS PROTEIN MCPB"/>
    <property type="match status" value="1"/>
</dbReference>
<keyword evidence="2" id="KW-1003">Cell membrane</keyword>
<keyword evidence="5 11" id="KW-1133">Transmembrane helix</keyword>
<evidence type="ECO:0000256" key="7">
    <source>
        <dbReference type="ARBA" id="ARBA00023224"/>
    </source>
</evidence>
<dbReference type="CDD" id="cd06225">
    <property type="entry name" value="HAMP"/>
    <property type="match status" value="1"/>
</dbReference>
<keyword evidence="4 11" id="KW-0812">Transmembrane</keyword>
<dbReference type="SMART" id="SM00283">
    <property type="entry name" value="MA"/>
    <property type="match status" value="1"/>
</dbReference>
<dbReference type="InterPro" id="IPR029151">
    <property type="entry name" value="Sensor-like_sf"/>
</dbReference>
<dbReference type="Pfam" id="PF02743">
    <property type="entry name" value="dCache_1"/>
    <property type="match status" value="1"/>
</dbReference>
<evidence type="ECO:0000259" key="13">
    <source>
        <dbReference type="PROSITE" id="PS50885"/>
    </source>
</evidence>
<dbReference type="CDD" id="cd18773">
    <property type="entry name" value="PDC1_HK_sensor"/>
    <property type="match status" value="1"/>
</dbReference>
<feature type="transmembrane region" description="Helical" evidence="11">
    <location>
        <begin position="297"/>
        <end position="320"/>
    </location>
</feature>
<comment type="similarity">
    <text evidence="8">Belongs to the methyl-accepting chemotaxis (MCP) protein family.</text>
</comment>